<accession>A0A3P8D3G7</accession>
<reference evidence="2 3" key="1">
    <citation type="submission" date="2018-11" db="EMBL/GenBank/DDBJ databases">
        <authorList>
            <consortium name="Pathogen Informatics"/>
        </authorList>
    </citation>
    <scope>NUCLEOTIDE SEQUENCE [LARGE SCALE GENOMIC DNA]</scope>
</reference>
<dbReference type="Gene3D" id="2.60.40.10">
    <property type="entry name" value="Immunoglobulins"/>
    <property type="match status" value="1"/>
</dbReference>
<sequence length="175" mass="19740">MEIKCRLFDPATAQDLAACYTFFAKRQVQTKYTIKVWKVDDPSNVKHFETGPDVSSGVILDGLEPDTEYSVQVAAEFYEGDSLATEPATVRTPPGGKEPSREEIKLAERMVSILKDFKARQLEIDEDEQLEMVEEEDWDPQDELTDVEMQASIGHMITFSGGMISLTRHCARPSF</sequence>
<evidence type="ECO:0000313" key="2">
    <source>
        <dbReference type="EMBL" id="VDO94998.1"/>
    </source>
</evidence>
<reference evidence="4" key="2">
    <citation type="submission" date="2019-09" db="UniProtKB">
        <authorList>
            <consortium name="WormBaseParasite"/>
        </authorList>
    </citation>
    <scope>IDENTIFICATION</scope>
</reference>
<name>A0A3P8D3G7_HELPZ</name>
<dbReference type="WBParaSite" id="HPBE_0001312901-mRNA-1">
    <property type="protein sequence ID" value="HPBE_0001312901-mRNA-1"/>
    <property type="gene ID" value="HPBE_0001312901"/>
</dbReference>
<dbReference type="InterPro" id="IPR036116">
    <property type="entry name" value="FN3_sf"/>
</dbReference>
<proteinExistence type="predicted"/>
<keyword evidence="3" id="KW-1185">Reference proteome</keyword>
<gene>
    <name evidence="2" type="ORF">HPBE_LOCUS13127</name>
</gene>
<dbReference type="Pfam" id="PF00041">
    <property type="entry name" value="fn3"/>
    <property type="match status" value="1"/>
</dbReference>
<evidence type="ECO:0000313" key="4">
    <source>
        <dbReference type="WBParaSite" id="HPBE_0001312901-mRNA-1"/>
    </source>
</evidence>
<dbReference type="Proteomes" id="UP000050761">
    <property type="component" value="Unassembled WGS sequence"/>
</dbReference>
<organism evidence="2">
    <name type="scientific">Heligmosomoides polygyrus</name>
    <name type="common">Parasitic roundworm</name>
    <dbReference type="NCBI Taxonomy" id="6339"/>
    <lineage>
        <taxon>Eukaryota</taxon>
        <taxon>Metazoa</taxon>
        <taxon>Ecdysozoa</taxon>
        <taxon>Nematoda</taxon>
        <taxon>Chromadorea</taxon>
        <taxon>Rhabditida</taxon>
        <taxon>Rhabditina</taxon>
        <taxon>Rhabditomorpha</taxon>
        <taxon>Strongyloidea</taxon>
        <taxon>Heligmosomidae</taxon>
        <taxon>Heligmosomoides</taxon>
    </lineage>
</organism>
<feature type="domain" description="Fibronectin type-III" evidence="1">
    <location>
        <begin position="1"/>
        <end position="95"/>
    </location>
</feature>
<dbReference type="InterPro" id="IPR003961">
    <property type="entry name" value="FN3_dom"/>
</dbReference>
<dbReference type="OrthoDB" id="10253954at2759"/>
<evidence type="ECO:0000259" key="1">
    <source>
        <dbReference type="PROSITE" id="PS50853"/>
    </source>
</evidence>
<dbReference type="PROSITE" id="PS50853">
    <property type="entry name" value="FN3"/>
    <property type="match status" value="1"/>
</dbReference>
<dbReference type="EMBL" id="UZAH01027787">
    <property type="protein sequence ID" value="VDO94998.1"/>
    <property type="molecule type" value="Genomic_DNA"/>
</dbReference>
<protein>
    <submittedName>
        <fullName evidence="4">Fibronectin type-III domain-containing protein</fullName>
    </submittedName>
</protein>
<dbReference type="InterPro" id="IPR013783">
    <property type="entry name" value="Ig-like_fold"/>
</dbReference>
<dbReference type="SUPFAM" id="SSF49265">
    <property type="entry name" value="Fibronectin type III"/>
    <property type="match status" value="1"/>
</dbReference>
<dbReference type="AlphaFoldDB" id="A0A3P8D3G7"/>
<dbReference type="CDD" id="cd00063">
    <property type="entry name" value="FN3"/>
    <property type="match status" value="1"/>
</dbReference>
<evidence type="ECO:0000313" key="3">
    <source>
        <dbReference type="Proteomes" id="UP000050761"/>
    </source>
</evidence>